<dbReference type="KEGG" id="fvr:FVEG_14682"/>
<dbReference type="VEuPathDB" id="FungiDB:FVEG_14682"/>
<sequence length="136" mass="15272">MSVTFSMLLADSNKVDRPAKLINSQLQCLSFKHCRHKTSLRQVRSGTYIQTLELTISSFPWTKGPLGRGQSHIPTDDNWSSKFSSQPQRPNGPHHLQRYHHSPDNPQGSCSAYRHGCQATGPKGTHPLHVEVRGYV</sequence>
<dbReference type="RefSeq" id="XP_018742694.1">
    <property type="nucleotide sequence ID" value="XM_018903645.1"/>
</dbReference>
<proteinExistence type="predicted"/>
<name>W7LA72_GIBM7</name>
<dbReference type="AlphaFoldDB" id="W7LA72"/>
<dbReference type="EMBL" id="CM000578">
    <property type="protein sequence ID" value="EWG36503.1"/>
    <property type="molecule type" value="Genomic_DNA"/>
</dbReference>
<reference evidence="2 3" key="1">
    <citation type="journal article" date="2010" name="Nature">
        <title>Comparative genomics reveals mobile pathogenicity chromosomes in Fusarium.</title>
        <authorList>
            <person name="Ma L.J."/>
            <person name="van der Does H.C."/>
            <person name="Borkovich K.A."/>
            <person name="Coleman J.J."/>
            <person name="Daboussi M.J."/>
            <person name="Di Pietro A."/>
            <person name="Dufresne M."/>
            <person name="Freitag M."/>
            <person name="Grabherr M."/>
            <person name="Henrissat B."/>
            <person name="Houterman P.M."/>
            <person name="Kang S."/>
            <person name="Shim W.B."/>
            <person name="Woloshuk C."/>
            <person name="Xie X."/>
            <person name="Xu J.R."/>
            <person name="Antoniw J."/>
            <person name="Baker S.E."/>
            <person name="Bluhm B.H."/>
            <person name="Breakspear A."/>
            <person name="Brown D.W."/>
            <person name="Butchko R.A."/>
            <person name="Chapman S."/>
            <person name="Coulson R."/>
            <person name="Coutinho P.M."/>
            <person name="Danchin E.G."/>
            <person name="Diener A."/>
            <person name="Gale L.R."/>
            <person name="Gardiner D.M."/>
            <person name="Goff S."/>
            <person name="Hammond-Kosack K.E."/>
            <person name="Hilburn K."/>
            <person name="Hua-Van A."/>
            <person name="Jonkers W."/>
            <person name="Kazan K."/>
            <person name="Kodira C.D."/>
            <person name="Koehrsen M."/>
            <person name="Kumar L."/>
            <person name="Lee Y.H."/>
            <person name="Li L."/>
            <person name="Manners J.M."/>
            <person name="Miranda-Saavedra D."/>
            <person name="Mukherjee M."/>
            <person name="Park G."/>
            <person name="Park J."/>
            <person name="Park S.Y."/>
            <person name="Proctor R.H."/>
            <person name="Regev A."/>
            <person name="Ruiz-Roldan M.C."/>
            <person name="Sain D."/>
            <person name="Sakthikumar S."/>
            <person name="Sykes S."/>
            <person name="Schwartz D.C."/>
            <person name="Turgeon B.G."/>
            <person name="Wapinski I."/>
            <person name="Yoder O."/>
            <person name="Young S."/>
            <person name="Zeng Q."/>
            <person name="Zhou S."/>
            <person name="Galagan J."/>
            <person name="Cuomo C.A."/>
            <person name="Kistler H.C."/>
            <person name="Rep M."/>
        </authorList>
    </citation>
    <scope>NUCLEOTIDE SEQUENCE [LARGE SCALE GENOMIC DNA]</scope>
    <source>
        <strain evidence="3">M3125 / FGSC 7600</strain>
    </source>
</reference>
<organism evidence="2 3">
    <name type="scientific">Gibberella moniliformis (strain M3125 / FGSC 7600)</name>
    <name type="common">Maize ear and stalk rot fungus</name>
    <name type="synonym">Fusarium verticillioides</name>
    <dbReference type="NCBI Taxonomy" id="334819"/>
    <lineage>
        <taxon>Eukaryota</taxon>
        <taxon>Fungi</taxon>
        <taxon>Dikarya</taxon>
        <taxon>Ascomycota</taxon>
        <taxon>Pezizomycotina</taxon>
        <taxon>Sordariomycetes</taxon>
        <taxon>Hypocreomycetidae</taxon>
        <taxon>Hypocreales</taxon>
        <taxon>Nectriaceae</taxon>
        <taxon>Fusarium</taxon>
        <taxon>Fusarium fujikuroi species complex</taxon>
    </lineage>
</organism>
<evidence type="ECO:0000313" key="3">
    <source>
        <dbReference type="Proteomes" id="UP000009096"/>
    </source>
</evidence>
<feature type="region of interest" description="Disordered" evidence="1">
    <location>
        <begin position="64"/>
        <end position="115"/>
    </location>
</feature>
<evidence type="ECO:0000256" key="1">
    <source>
        <dbReference type="SAM" id="MobiDB-lite"/>
    </source>
</evidence>
<dbReference type="EMBL" id="DS022242">
    <property type="protein sequence ID" value="EWG36503.1"/>
    <property type="molecule type" value="Genomic_DNA"/>
</dbReference>
<feature type="compositionally biased region" description="Polar residues" evidence="1">
    <location>
        <begin position="77"/>
        <end position="89"/>
    </location>
</feature>
<evidence type="ECO:0000313" key="2">
    <source>
        <dbReference type="EMBL" id="EWG36503.1"/>
    </source>
</evidence>
<gene>
    <name evidence="2" type="ORF">FVEG_14682</name>
</gene>
<accession>W7LA72</accession>
<dbReference type="Proteomes" id="UP000009096">
    <property type="component" value="Chromosome 1"/>
</dbReference>
<dbReference type="GeneID" id="30071558"/>
<keyword evidence="3" id="KW-1185">Reference proteome</keyword>
<protein>
    <submittedName>
        <fullName evidence="2">Uncharacterized protein</fullName>
    </submittedName>
</protein>